<proteinExistence type="predicted"/>
<evidence type="ECO:0000313" key="1">
    <source>
        <dbReference type="EnsemblMetazoa" id="CLYHEMP020737.1"/>
    </source>
</evidence>
<dbReference type="EnsemblMetazoa" id="CLYHEMT020737.1">
    <property type="protein sequence ID" value="CLYHEMP020737.1"/>
    <property type="gene ID" value="CLYHEMG020737"/>
</dbReference>
<name>A0A7M5XC30_9CNID</name>
<dbReference type="Proteomes" id="UP000594262">
    <property type="component" value="Unplaced"/>
</dbReference>
<protein>
    <submittedName>
        <fullName evidence="1">Uncharacterized protein</fullName>
    </submittedName>
</protein>
<keyword evidence="2" id="KW-1185">Reference proteome</keyword>
<dbReference type="OrthoDB" id="5988007at2759"/>
<organism evidence="1 2">
    <name type="scientific">Clytia hemisphaerica</name>
    <dbReference type="NCBI Taxonomy" id="252671"/>
    <lineage>
        <taxon>Eukaryota</taxon>
        <taxon>Metazoa</taxon>
        <taxon>Cnidaria</taxon>
        <taxon>Hydrozoa</taxon>
        <taxon>Hydroidolina</taxon>
        <taxon>Leptothecata</taxon>
        <taxon>Obeliida</taxon>
        <taxon>Clytiidae</taxon>
        <taxon>Clytia</taxon>
    </lineage>
</organism>
<evidence type="ECO:0000313" key="2">
    <source>
        <dbReference type="Proteomes" id="UP000594262"/>
    </source>
</evidence>
<sequence length="225" mass="25902">MPGKLFSKKIWKNAVGASSKAKRLHLKEDLDGLFYCPVPNCDSFSFTTKRGCRKHVFTRHGWYYFFETRPDPKVVLPELSTRSAKPNKSRRSRTNNMPMFSKDCKFDKMFKLWLCSPGGGMKSFSQASQISCRVLKFLKFCCQDCCASWDVPFTVVDFCLGNVTAISDFIDYLKTRWEVGYAGIIGYMHSLSHVLDYRRIERGDSQTTFLSSEIYIDRLLATAHN</sequence>
<dbReference type="AlphaFoldDB" id="A0A7M5XC30"/>
<accession>A0A7M5XC30</accession>
<reference evidence="1" key="1">
    <citation type="submission" date="2021-01" db="UniProtKB">
        <authorList>
            <consortium name="EnsemblMetazoa"/>
        </authorList>
    </citation>
    <scope>IDENTIFICATION</scope>
</reference>